<dbReference type="InterPro" id="IPR036081">
    <property type="entry name" value="Translin_sf"/>
</dbReference>
<dbReference type="GO" id="GO:0043565">
    <property type="term" value="F:sequence-specific DNA binding"/>
    <property type="evidence" value="ECO:0007669"/>
    <property type="project" value="InterPro"/>
</dbReference>
<dbReference type="AlphaFoldDB" id="I4EMH9"/>
<evidence type="ECO:0000313" key="2">
    <source>
        <dbReference type="Proteomes" id="UP000004221"/>
    </source>
</evidence>
<evidence type="ECO:0000313" key="1">
    <source>
        <dbReference type="EMBL" id="CCF85892.1"/>
    </source>
</evidence>
<dbReference type="CDD" id="cd14820">
    <property type="entry name" value="TRAX"/>
    <property type="match status" value="1"/>
</dbReference>
<dbReference type="Gene3D" id="1.20.58.2140">
    <property type="match status" value="1"/>
</dbReference>
<dbReference type="Proteomes" id="UP000004221">
    <property type="component" value="Unassembled WGS sequence"/>
</dbReference>
<reference evidence="1 2" key="1">
    <citation type="journal article" date="2012" name="ISME J.">
        <title>Nitrification expanded: discovery, physiology and genomics of a nitrite-oxidizing bacterium from the phylum Chloroflexi.</title>
        <authorList>
            <person name="Sorokin D.Y."/>
            <person name="Lucker S."/>
            <person name="Vejmelkova D."/>
            <person name="Kostrikina N.A."/>
            <person name="Kleerebezem R."/>
            <person name="Rijpstra W.I."/>
            <person name="Damste J.S."/>
            <person name="Le Paslier D."/>
            <person name="Muyzer G."/>
            <person name="Wagner M."/>
            <person name="van Loosdrecht M.C."/>
            <person name="Daims H."/>
        </authorList>
    </citation>
    <scope>NUCLEOTIDE SEQUENCE [LARGE SCALE GENOMIC DNA]</scope>
    <source>
        <strain evidence="2">none</strain>
    </source>
</reference>
<dbReference type="RefSeq" id="WP_008481195.1">
    <property type="nucleotide sequence ID" value="NZ_CAGS01000565.1"/>
</dbReference>
<name>I4EMH9_9BACT</name>
<dbReference type="OrthoDB" id="9794476at2"/>
<organism evidence="1 2">
    <name type="scientific">Nitrolancea hollandica Lb</name>
    <dbReference type="NCBI Taxonomy" id="1129897"/>
    <lineage>
        <taxon>Bacteria</taxon>
        <taxon>Pseudomonadati</taxon>
        <taxon>Thermomicrobiota</taxon>
        <taxon>Thermomicrobia</taxon>
        <taxon>Sphaerobacterales</taxon>
        <taxon>Sphaerobacterineae</taxon>
        <taxon>Sphaerobacteraceae</taxon>
        <taxon>Nitrolancea</taxon>
    </lineage>
</organism>
<dbReference type="EMBL" id="CAGS01000565">
    <property type="protein sequence ID" value="CCF85892.1"/>
    <property type="molecule type" value="Genomic_DNA"/>
</dbReference>
<keyword evidence="2" id="KW-1185">Reference proteome</keyword>
<accession>I4EMH9</accession>
<comment type="caution">
    <text evidence="1">The sequence shown here is derived from an EMBL/GenBank/DDBJ whole genome shotgun (WGS) entry which is preliminary data.</text>
</comment>
<dbReference type="SUPFAM" id="SSF74784">
    <property type="entry name" value="Translin"/>
    <property type="match status" value="1"/>
</dbReference>
<gene>
    <name evidence="1" type="ORF">NITHO_6070001</name>
</gene>
<sequence>MTVDADRIAAIGEAAVGRLEGVNAARERALAETRRSIRLSANAIRAVHRGEFDTADALLQEAGALQATLARDLAGYPNLYWSGYVQDSQKEYAEARITFGVISGRGVPGPDDLGVEDAVYLNGLGEAAGELRRFSLDAIRRGELARAEQALVVMDEIYGLLVSVDFPDAVTGGLRRTTDMVRGVLERTRGDLTLALQQQALTEALGRAEAVLRTADPGKAG</sequence>
<proteinExistence type="predicted"/>
<protein>
    <submittedName>
        <fullName evidence="1">Translin</fullName>
    </submittedName>
</protein>